<evidence type="ECO:0000313" key="1">
    <source>
        <dbReference type="EMBL" id="CAG8664176.1"/>
    </source>
</evidence>
<organism evidence="1 2">
    <name type="scientific">Funneliformis caledonium</name>
    <dbReference type="NCBI Taxonomy" id="1117310"/>
    <lineage>
        <taxon>Eukaryota</taxon>
        <taxon>Fungi</taxon>
        <taxon>Fungi incertae sedis</taxon>
        <taxon>Mucoromycota</taxon>
        <taxon>Glomeromycotina</taxon>
        <taxon>Glomeromycetes</taxon>
        <taxon>Glomerales</taxon>
        <taxon>Glomeraceae</taxon>
        <taxon>Funneliformis</taxon>
    </lineage>
</organism>
<dbReference type="EMBL" id="CAJVPQ010005113">
    <property type="protein sequence ID" value="CAG8664176.1"/>
    <property type="molecule type" value="Genomic_DNA"/>
</dbReference>
<dbReference type="AlphaFoldDB" id="A0A9N9E8R7"/>
<dbReference type="OrthoDB" id="2499658at2759"/>
<dbReference type="Proteomes" id="UP000789570">
    <property type="component" value="Unassembled WGS sequence"/>
</dbReference>
<name>A0A9N9E8R7_9GLOM</name>
<reference evidence="1" key="1">
    <citation type="submission" date="2021-06" db="EMBL/GenBank/DDBJ databases">
        <authorList>
            <person name="Kallberg Y."/>
            <person name="Tangrot J."/>
            <person name="Rosling A."/>
        </authorList>
    </citation>
    <scope>NUCLEOTIDE SEQUENCE</scope>
    <source>
        <strain evidence="1">UK204</strain>
    </source>
</reference>
<gene>
    <name evidence="1" type="ORF">FCALED_LOCUS11693</name>
</gene>
<proteinExistence type="predicted"/>
<evidence type="ECO:0000313" key="2">
    <source>
        <dbReference type="Proteomes" id="UP000789570"/>
    </source>
</evidence>
<sequence>MEYNFISKATLDDIINKYISSLPDCRQEKALVNMNLFERIKKILLNPFDKEIDTKTTRKWAKKRFILEEITSEDYRIIVKKDNKPVLKVKNMYKVLCRTHAEIDNHVGQKQLWGLIDELFIQGIYDKENIPEAIKIVDFENSDENLDDDFDFNENLL</sequence>
<feature type="non-terminal residue" evidence="1">
    <location>
        <position position="1"/>
    </location>
</feature>
<accession>A0A9N9E8R7</accession>
<comment type="caution">
    <text evidence="1">The sequence shown here is derived from an EMBL/GenBank/DDBJ whole genome shotgun (WGS) entry which is preliminary data.</text>
</comment>
<keyword evidence="2" id="KW-1185">Reference proteome</keyword>
<protein>
    <submittedName>
        <fullName evidence="1">15542_t:CDS:1</fullName>
    </submittedName>
</protein>